<dbReference type="AlphaFoldDB" id="A0A8J7K5H9"/>
<name>A0A8J7K5H9_9CYAN</name>
<feature type="domain" description="HTH marR-type" evidence="1">
    <location>
        <begin position="63"/>
        <end position="195"/>
    </location>
</feature>
<keyword evidence="3" id="KW-1185">Reference proteome</keyword>
<evidence type="ECO:0000313" key="3">
    <source>
        <dbReference type="Proteomes" id="UP000620559"/>
    </source>
</evidence>
<dbReference type="EMBL" id="JADEWL010000306">
    <property type="protein sequence ID" value="MBE9217207.1"/>
    <property type="molecule type" value="Genomic_DNA"/>
</dbReference>
<dbReference type="Proteomes" id="UP000620559">
    <property type="component" value="Unassembled WGS sequence"/>
</dbReference>
<comment type="caution">
    <text evidence="2">The sequence shown here is derived from an EMBL/GenBank/DDBJ whole genome shotgun (WGS) entry which is preliminary data.</text>
</comment>
<dbReference type="Gene3D" id="1.10.10.10">
    <property type="entry name" value="Winged helix-like DNA-binding domain superfamily/Winged helix DNA-binding domain"/>
    <property type="match status" value="1"/>
</dbReference>
<evidence type="ECO:0000313" key="2">
    <source>
        <dbReference type="EMBL" id="MBE9217207.1"/>
    </source>
</evidence>
<dbReference type="InterPro" id="IPR036390">
    <property type="entry name" value="WH_DNA-bd_sf"/>
</dbReference>
<dbReference type="InterPro" id="IPR000835">
    <property type="entry name" value="HTH_MarR-typ"/>
</dbReference>
<gene>
    <name evidence="2" type="ORF">IQ247_31940</name>
</gene>
<dbReference type="GO" id="GO:0003700">
    <property type="term" value="F:DNA-binding transcription factor activity"/>
    <property type="evidence" value="ECO:0007669"/>
    <property type="project" value="InterPro"/>
</dbReference>
<dbReference type="RefSeq" id="WP_193926233.1">
    <property type="nucleotide sequence ID" value="NZ_JADEWL010000306.1"/>
</dbReference>
<accession>A0A8J7K5H9</accession>
<dbReference type="InterPro" id="IPR036388">
    <property type="entry name" value="WH-like_DNA-bd_sf"/>
</dbReference>
<sequence>MRSYLELITKWEVFLAELPEGSLEDFAHFLLRPAKEAIVVDTEPSLKEYFDKNTDQYNYQDHNSEASFLIWRLNKFLKNYTKSVFDTLQLNNQDEFAVLAHVDYLKECTKKTAVQDNLIDMSTGIDMIKRLINRGLLIDRPNPSDKRERLVRLSDKGRNLLYKTYEGFSHVQNILVSMSVEEKSQFVSTLKKLDDYHTRHQLKE</sequence>
<protein>
    <submittedName>
        <fullName evidence="2">MarR family transcriptional regulator</fullName>
    </submittedName>
</protein>
<reference evidence="2" key="1">
    <citation type="submission" date="2020-10" db="EMBL/GenBank/DDBJ databases">
        <authorList>
            <person name="Castelo-Branco R."/>
            <person name="Eusebio N."/>
            <person name="Adriana R."/>
            <person name="Vieira A."/>
            <person name="Brugerolle De Fraissinette N."/>
            <person name="Rezende De Castro R."/>
            <person name="Schneider M.P."/>
            <person name="Vasconcelos V."/>
            <person name="Leao P.N."/>
        </authorList>
    </citation>
    <scope>NUCLEOTIDE SEQUENCE</scope>
    <source>
        <strain evidence="2">LEGE 06105</strain>
    </source>
</reference>
<evidence type="ECO:0000259" key="1">
    <source>
        <dbReference type="PROSITE" id="PS50995"/>
    </source>
</evidence>
<dbReference type="PROSITE" id="PS50995">
    <property type="entry name" value="HTH_MARR_2"/>
    <property type="match status" value="1"/>
</dbReference>
<dbReference type="SUPFAM" id="SSF46785">
    <property type="entry name" value="Winged helix' DNA-binding domain"/>
    <property type="match status" value="1"/>
</dbReference>
<proteinExistence type="predicted"/>
<organism evidence="2 3">
    <name type="scientific">Plectonema cf. radiosum LEGE 06105</name>
    <dbReference type="NCBI Taxonomy" id="945769"/>
    <lineage>
        <taxon>Bacteria</taxon>
        <taxon>Bacillati</taxon>
        <taxon>Cyanobacteriota</taxon>
        <taxon>Cyanophyceae</taxon>
        <taxon>Oscillatoriophycideae</taxon>
        <taxon>Oscillatoriales</taxon>
        <taxon>Microcoleaceae</taxon>
        <taxon>Plectonema</taxon>
    </lineage>
</organism>